<dbReference type="AlphaFoldDB" id="A0A839FAB7"/>
<proteinExistence type="predicted"/>
<protein>
    <submittedName>
        <fullName evidence="1">Uncharacterized protein</fullName>
    </submittedName>
</protein>
<keyword evidence="2" id="KW-1185">Reference proteome</keyword>
<reference evidence="1 2" key="1">
    <citation type="submission" date="2020-07" db="EMBL/GenBank/DDBJ databases">
        <title>Genomic Encyclopedia of Type Strains, Phase IV (KMG-V): Genome sequencing to study the core and pangenomes of soil and plant-associated prokaryotes.</title>
        <authorList>
            <person name="Whitman W."/>
        </authorList>
    </citation>
    <scope>NUCLEOTIDE SEQUENCE [LARGE SCALE GENOMIC DNA]</scope>
    <source>
        <strain evidence="1 2">RH2WT43</strain>
    </source>
</reference>
<dbReference type="EMBL" id="JACGXL010000006">
    <property type="protein sequence ID" value="MBA8889101.1"/>
    <property type="molecule type" value="Genomic_DNA"/>
</dbReference>
<gene>
    <name evidence="1" type="ORF">FHW12_003344</name>
</gene>
<evidence type="ECO:0000313" key="1">
    <source>
        <dbReference type="EMBL" id="MBA8889101.1"/>
    </source>
</evidence>
<accession>A0A839FAB7</accession>
<comment type="caution">
    <text evidence="1">The sequence shown here is derived from an EMBL/GenBank/DDBJ whole genome shotgun (WGS) entry which is preliminary data.</text>
</comment>
<dbReference type="Proteomes" id="UP000550401">
    <property type="component" value="Unassembled WGS sequence"/>
</dbReference>
<name>A0A839FAB7_9GAMM</name>
<sequence length="159" mass="17185">MELRVSGRSTGLAAASAIDEFSLRDGTILHRVGTGLARVADPALPFGILALYVEALDHGTPNAVAIHLRSRKKLLRAHDGALQKLYELTIGNTYYPLDRAARDEAIHAALLSIADSLNAEFRSPGMVALTQQIRDGVQLRESQARTGPWNSAITTIGRM</sequence>
<organism evidence="1 2">
    <name type="scientific">Dokdonella fugitiva</name>
    <dbReference type="NCBI Taxonomy" id="328517"/>
    <lineage>
        <taxon>Bacteria</taxon>
        <taxon>Pseudomonadati</taxon>
        <taxon>Pseudomonadota</taxon>
        <taxon>Gammaproteobacteria</taxon>
        <taxon>Lysobacterales</taxon>
        <taxon>Rhodanobacteraceae</taxon>
        <taxon>Dokdonella</taxon>
    </lineage>
</organism>
<evidence type="ECO:0000313" key="2">
    <source>
        <dbReference type="Proteomes" id="UP000550401"/>
    </source>
</evidence>
<dbReference type="RefSeq" id="WP_182532158.1">
    <property type="nucleotide sequence ID" value="NZ_JACGXL010000006.1"/>
</dbReference>